<accession>A0A810PU66</accession>
<evidence type="ECO:0000259" key="2">
    <source>
        <dbReference type="Pfam" id="PF13200"/>
    </source>
</evidence>
<keyword evidence="3" id="KW-0614">Plasmid</keyword>
<dbReference type="KEGG" id="vfa:MM35RIKEN_14960"/>
<dbReference type="InterPro" id="IPR017853">
    <property type="entry name" value="GH"/>
</dbReference>
<feature type="domain" description="DUF4015" evidence="2">
    <location>
        <begin position="109"/>
        <end position="272"/>
    </location>
</feature>
<dbReference type="EMBL" id="AP023416">
    <property type="protein sequence ID" value="BCK79304.1"/>
    <property type="molecule type" value="Genomic_DNA"/>
</dbReference>
<reference evidence="3" key="1">
    <citation type="submission" date="2020-09" db="EMBL/GenBank/DDBJ databases">
        <title>New species isolated from human feces.</title>
        <authorList>
            <person name="Kitahara M."/>
            <person name="Shigeno Y."/>
            <person name="Shime M."/>
            <person name="Matsumoto Y."/>
            <person name="Nakamura S."/>
            <person name="Motooka D."/>
            <person name="Fukuoka S."/>
            <person name="Nishikawa H."/>
            <person name="Benno Y."/>
        </authorList>
    </citation>
    <scope>NUCLEOTIDE SEQUENCE</scope>
    <source>
        <strain evidence="3">MM35</strain>
        <plasmid evidence="3">pMM35_01</plasmid>
    </source>
</reference>
<dbReference type="InterPro" id="IPR025275">
    <property type="entry name" value="DUF4015"/>
</dbReference>
<feature type="region of interest" description="Disordered" evidence="1">
    <location>
        <begin position="58"/>
        <end position="82"/>
    </location>
</feature>
<name>A0A810PU66_9FIRM</name>
<dbReference type="SUPFAM" id="SSF51445">
    <property type="entry name" value="(Trans)glycosidases"/>
    <property type="match status" value="1"/>
</dbReference>
<evidence type="ECO:0000313" key="4">
    <source>
        <dbReference type="Proteomes" id="UP000681343"/>
    </source>
</evidence>
<dbReference type="RefSeq" id="WP_212820770.1">
    <property type="nucleotide sequence ID" value="NZ_AP023416.1"/>
</dbReference>
<dbReference type="Proteomes" id="UP000681343">
    <property type="component" value="Plasmid pMM35_01"/>
</dbReference>
<keyword evidence="4" id="KW-1185">Reference proteome</keyword>
<organism evidence="3 4">
    <name type="scientific">Vescimonas fastidiosa</name>
    <dbReference type="NCBI Taxonomy" id="2714353"/>
    <lineage>
        <taxon>Bacteria</taxon>
        <taxon>Bacillati</taxon>
        <taxon>Bacillota</taxon>
        <taxon>Clostridia</taxon>
        <taxon>Eubacteriales</taxon>
        <taxon>Oscillospiraceae</taxon>
        <taxon>Vescimonas</taxon>
    </lineage>
</organism>
<evidence type="ECO:0000313" key="3">
    <source>
        <dbReference type="EMBL" id="BCK79304.1"/>
    </source>
</evidence>
<proteinExistence type="predicted"/>
<feature type="compositionally biased region" description="Basic and acidic residues" evidence="1">
    <location>
        <begin position="58"/>
        <end position="67"/>
    </location>
</feature>
<evidence type="ECO:0000256" key="1">
    <source>
        <dbReference type="SAM" id="MobiDB-lite"/>
    </source>
</evidence>
<dbReference type="Pfam" id="PF13200">
    <property type="entry name" value="DUF4015"/>
    <property type="match status" value="1"/>
</dbReference>
<dbReference type="AlphaFoldDB" id="A0A810PU66"/>
<protein>
    <recommendedName>
        <fullName evidence="2">DUF4015 domain-containing protein</fullName>
    </recommendedName>
</protein>
<gene>
    <name evidence="3" type="ORF">MM35RIKEN_14960</name>
</gene>
<sequence length="337" mass="36636">MATKGYNSYHGRTPLWKKILIPILVLLLLAGGAFLYCQNHLVYDENGKVHLDLPFLNKKDDQTKTPDDSPNPDDVDFTRDEPQGPTIEVIHATAQPDSALEQDVTALISGSDKTVVLTLKLPDGTFTYQPSFQASGTVGSAVSTENLKKLTASDKHVVARISAFGDTGYAQNHVDEAGLLRTWDEWLWYDYSSQCWLDPTKAPAQAYLKQVCKDLADLGVDEIVLDNFGWPAVGNMDAMLVPDGTDKPAVLTSLIAALRETLPKTTALSVSIEKNAPENSGLTPAVLALFDRIYADSETVDLAALTATLPADFNAETRLVQLTQTPPVTGSYILITD</sequence>
<geneLocation type="plasmid" evidence="3 4">
    <name>pMM35_01</name>
</geneLocation>